<comment type="caution">
    <text evidence="3">The sequence shown here is derived from an EMBL/GenBank/DDBJ whole genome shotgun (WGS) entry which is preliminary data.</text>
</comment>
<keyword evidence="1" id="KW-0175">Coiled coil</keyword>
<feature type="compositionally biased region" description="Pro residues" evidence="2">
    <location>
        <begin position="622"/>
        <end position="632"/>
    </location>
</feature>
<feature type="region of interest" description="Disordered" evidence="2">
    <location>
        <begin position="1"/>
        <end position="90"/>
    </location>
</feature>
<name>A0ABV1XB99_9ACTN</name>
<evidence type="ECO:0000256" key="2">
    <source>
        <dbReference type="SAM" id="MobiDB-lite"/>
    </source>
</evidence>
<accession>A0ABV1XB99</accession>
<reference evidence="3 4" key="1">
    <citation type="submission" date="2024-06" db="EMBL/GenBank/DDBJ databases">
        <title>The Natural Products Discovery Center: Release of the First 8490 Sequenced Strains for Exploring Actinobacteria Biosynthetic Diversity.</title>
        <authorList>
            <person name="Kalkreuter E."/>
            <person name="Kautsar S.A."/>
            <person name="Yang D."/>
            <person name="Bader C.D."/>
            <person name="Teijaro C.N."/>
            <person name="Fluegel L."/>
            <person name="Davis C.M."/>
            <person name="Simpson J.R."/>
            <person name="Lauterbach L."/>
            <person name="Steele A.D."/>
            <person name="Gui C."/>
            <person name="Meng S."/>
            <person name="Li G."/>
            <person name="Viehrig K."/>
            <person name="Ye F."/>
            <person name="Su P."/>
            <person name="Kiefer A.F."/>
            <person name="Nichols A."/>
            <person name="Cepeda A.J."/>
            <person name="Yan W."/>
            <person name="Fan B."/>
            <person name="Jiang Y."/>
            <person name="Adhikari A."/>
            <person name="Zheng C.-J."/>
            <person name="Schuster L."/>
            <person name="Cowan T.M."/>
            <person name="Smanski M.J."/>
            <person name="Chevrette M.G."/>
            <person name="De Carvalho L.P.S."/>
            <person name="Shen B."/>
        </authorList>
    </citation>
    <scope>NUCLEOTIDE SEQUENCE [LARGE SCALE GENOMIC DNA]</scope>
    <source>
        <strain evidence="3 4">NPDC000234</strain>
    </source>
</reference>
<feature type="non-terminal residue" evidence="3">
    <location>
        <position position="2041"/>
    </location>
</feature>
<dbReference type="Proteomes" id="UP001474181">
    <property type="component" value="Unassembled WGS sequence"/>
</dbReference>
<feature type="compositionally biased region" description="Low complexity" evidence="2">
    <location>
        <begin position="1"/>
        <end position="21"/>
    </location>
</feature>
<feature type="compositionally biased region" description="Basic and acidic residues" evidence="2">
    <location>
        <begin position="1968"/>
        <end position="1989"/>
    </location>
</feature>
<feature type="region of interest" description="Disordered" evidence="2">
    <location>
        <begin position="615"/>
        <end position="639"/>
    </location>
</feature>
<proteinExistence type="predicted"/>
<feature type="coiled-coil region" evidence="1">
    <location>
        <begin position="1828"/>
        <end position="1902"/>
    </location>
</feature>
<feature type="compositionally biased region" description="Pro residues" evidence="2">
    <location>
        <begin position="37"/>
        <end position="46"/>
    </location>
</feature>
<feature type="region of interest" description="Disordered" evidence="2">
    <location>
        <begin position="561"/>
        <end position="603"/>
    </location>
</feature>
<feature type="compositionally biased region" description="Basic and acidic residues" evidence="2">
    <location>
        <begin position="66"/>
        <end position="80"/>
    </location>
</feature>
<evidence type="ECO:0000313" key="3">
    <source>
        <dbReference type="EMBL" id="MER7186311.1"/>
    </source>
</evidence>
<dbReference type="EMBL" id="JBEPEK010000570">
    <property type="protein sequence ID" value="MER7186311.1"/>
    <property type="molecule type" value="Genomic_DNA"/>
</dbReference>
<organism evidence="3 4">
    <name type="scientific">Streptomyces hyaluromycini</name>
    <dbReference type="NCBI Taxonomy" id="1377993"/>
    <lineage>
        <taxon>Bacteria</taxon>
        <taxon>Bacillati</taxon>
        <taxon>Actinomycetota</taxon>
        <taxon>Actinomycetes</taxon>
        <taxon>Kitasatosporales</taxon>
        <taxon>Streptomycetaceae</taxon>
        <taxon>Streptomyces</taxon>
    </lineage>
</organism>
<feature type="compositionally biased region" description="Basic and acidic residues" evidence="2">
    <location>
        <begin position="1998"/>
        <end position="2016"/>
    </location>
</feature>
<evidence type="ECO:0000313" key="4">
    <source>
        <dbReference type="Proteomes" id="UP001474181"/>
    </source>
</evidence>
<feature type="compositionally biased region" description="Basic and acidic residues" evidence="2">
    <location>
        <begin position="2024"/>
        <end position="2035"/>
    </location>
</feature>
<sequence>MPQQTAADPDPRQADPQQAPTDPDPDPTPDTRQASPRRPPAAPGPGPGGLVTIPEDTPPPSWIGDDLDRRRPPRLDRDLTPPELTARPAAFTDGTRLPVYMGDMGALGSRLDLPEDVLRRSFAFGQSDRVLRGADLVVEELGRRLGEAPGIRPAASRTGFLGRTGLLDDVRRGLVQSPQGFFGDGRRFVYRTEGGSTRMLTVTARPYERWERFAFGHANPAKNDVMVRDTRTTGVNSAYSNSTSLLPSVPLGPVRQLLSGWVRFSAQLTKGKRVQYNMQNQVLNQTESRTMDGSHPHLAHVRYEFAVTDKNGRAVGADGRTVRGQDTGQSPVAFGFAVRNGLAVRLGESYTRGETSEDRTELPEVLHLGPDTSYRTMATEAYGPLAHVRDWVLARAKVTPDSDTGARLSEFFSTDSFHTMGKTFTTGPVTTPALFRDATGRDPIGVFSVRVESGRAVLLDGSKLAELRDIQQTTLRNERAVTKSAGADVAASAGPAFQFLDLPGGAVNVRLLAGANIRYGASRSRTFVTGGTGAVKSATQVKGDLTGLYLVEKVVRVTAPPDTRAPLAKDRPNTAQGPAKLRKNSPRSWSRKPETREFRTWSLERLPLPEARRLAEPAGPRQQPPGAEPAAPPYLTKDRPPTLGMSHVEEFTFADDRHTHEDGDGTHRTLPEHFADQVLRAVAQAYPDLVAPLDELDPRNPRWRDGDHFQLVLGNTQEVLNTLAYQNMAGNLERMTTTGLPIALVGSSRTTRERRYVWVDAMLSERRYEGLREDLRLRYSAPGSENLAGQQAGTRGLQGGVEAVLSTRDQASDDIGAPLHAGTVSLGASYGRRAESESGYGSAASHEAMSIGTKGSHLYSYQLTLTAKRGGFRRPRGLLRGPLLLNLLGTQPFVLSEPETDLIGGNVQGTREGGPVTGRVLLSIPVEHVPTEAAEPWDGTAADVVRMERHEALGLALAEHPPAGRGTDVLPAAFGRHPHQTIAVVADPAITRSVEEVLGASSDGSWLLTRQGAPAHDAALRVFQSQYLTANFDQTSTAAGWRVSGLWSKKPYLDRTSVVAHRTRILPDRLVALTRGVTVDTETTVGGSTTVSGRDARTSTVFVGGQLAYQNAHGVGPGVVGTYGLAASPYRLDRSEWRTVTRTAIAEMTRRDANRHVLVVGDVAHEIAAASSVVGESATRRRLLEGRLAGVAGRRVTVERGWMGHIPERSAYRLGLLKDSYGDVPRYDQGRSWSPQPWLLDHPFGSFPVNSLDATAVLSDFDGKLRPLGLSATDRDTIHRLVSARVARALGKEQRGAGSSVPARLGRWGSETVGVWVGHRPVRVRAELVPVRVARQNDSADGPGFGGLGHSVELEEPRHAVETVQQGRSRVSGRTVGTTVAMAVHVHNDTVRAAGPALSTVGITQRGITGNRSEGSVRIATTATSQAHGEYVTRYRLRLTAEVSGRAPIRSEGEVGDLVEHYPLSLMRPDPAGTAAATPDDRLAPPALPVHGGSRRVDVPRTGAGGWHDVRHPGDGTTKPFALPEDGFRVRRIVGLEALREANTVAMAAAYDTSFPLTGDLTEELLDRAGKTPLTAPGSGAAQNLEDGTGNSALTAFYDRTLTAGGYDVPGLDDRGFLGGSHGDLRLYSRPDFGNAQLLAVADGMKFESPRRDVNGVATSAARQGATQAALGGGPFVSSQSTGTTQMTAGPADNSADSDALAAGGDRLTSVNVKPGAVRTFLFAIPTTWLSVAEVRHHVKDSRLGSAARSVFGHPRRGPQARETDTTVLAWVREDVARTLGLIDDSGFPKQVAEAWDAVTEADKEWTAADKKYWDLRRDNGDRYDRELSAAEQRSTAAQSEVTAAEEAIARLDAEDAAGAEPAHGDWADLHDLERRSAQERLADARREVADASAVLDTALARQSAFADTLRAHRDFAEALAEEYARVREATDRLTRWHQLHATADGRGRLGSTPEPDAVAFEPPAAPKPEEQAEQEKQEKPEEQEKDGGEGSASGKGKAREETAPEEKAPEQESPRAETATAGPRHDDGAPRPETEPLPAH</sequence>
<feature type="region of interest" description="Disordered" evidence="2">
    <location>
        <begin position="1945"/>
        <end position="2041"/>
    </location>
</feature>
<protein>
    <submittedName>
        <fullName evidence="3">Uncharacterized protein</fullName>
    </submittedName>
</protein>
<gene>
    <name evidence="3" type="ORF">ABT404_43795</name>
</gene>
<keyword evidence="4" id="KW-1185">Reference proteome</keyword>
<feature type="region of interest" description="Disordered" evidence="2">
    <location>
        <begin position="1484"/>
        <end position="1523"/>
    </location>
</feature>
<evidence type="ECO:0000256" key="1">
    <source>
        <dbReference type="SAM" id="Coils"/>
    </source>
</evidence>